<accession>A0AAD5QRL6</accession>
<comment type="caution">
    <text evidence="1">The sequence shown here is derived from an EMBL/GenBank/DDBJ whole genome shotgun (WGS) entry which is preliminary data.</text>
</comment>
<dbReference type="AlphaFoldDB" id="A0AAD5QRL6"/>
<dbReference type="Proteomes" id="UP001196413">
    <property type="component" value="Unassembled WGS sequence"/>
</dbReference>
<sequence>MTHLQASLLLHTTTDEVDRLNIISSTLSLHPVTPDPVENVVFESLVGAHQPEVATTNVVTVQALTCGAHLETTIGREQDEQSCIHLFSGLEDAQKEQSLRAGDMVIPLIILLEKGPHHGSENRRYIFQATDCHDFL</sequence>
<protein>
    <submittedName>
        <fullName evidence="1">Uncharacterized protein</fullName>
    </submittedName>
</protein>
<evidence type="ECO:0000313" key="1">
    <source>
        <dbReference type="EMBL" id="KAJ1359787.1"/>
    </source>
</evidence>
<reference evidence="1" key="1">
    <citation type="submission" date="2021-06" db="EMBL/GenBank/DDBJ databases">
        <title>Parelaphostrongylus tenuis whole genome reference sequence.</title>
        <authorList>
            <person name="Garwood T.J."/>
            <person name="Larsen P.A."/>
            <person name="Fountain-Jones N.M."/>
            <person name="Garbe J.R."/>
            <person name="Macchietto M.G."/>
            <person name="Kania S.A."/>
            <person name="Gerhold R.W."/>
            <person name="Richards J.E."/>
            <person name="Wolf T.M."/>
        </authorList>
    </citation>
    <scope>NUCLEOTIDE SEQUENCE</scope>
    <source>
        <strain evidence="1">MNPRO001-30</strain>
        <tissue evidence="1">Meninges</tissue>
    </source>
</reference>
<evidence type="ECO:0000313" key="2">
    <source>
        <dbReference type="Proteomes" id="UP001196413"/>
    </source>
</evidence>
<gene>
    <name evidence="1" type="ORF">KIN20_018590</name>
</gene>
<proteinExistence type="predicted"/>
<name>A0AAD5QRL6_PARTN</name>
<organism evidence="1 2">
    <name type="scientific">Parelaphostrongylus tenuis</name>
    <name type="common">Meningeal worm</name>
    <dbReference type="NCBI Taxonomy" id="148309"/>
    <lineage>
        <taxon>Eukaryota</taxon>
        <taxon>Metazoa</taxon>
        <taxon>Ecdysozoa</taxon>
        <taxon>Nematoda</taxon>
        <taxon>Chromadorea</taxon>
        <taxon>Rhabditida</taxon>
        <taxon>Rhabditina</taxon>
        <taxon>Rhabditomorpha</taxon>
        <taxon>Strongyloidea</taxon>
        <taxon>Metastrongylidae</taxon>
        <taxon>Parelaphostrongylus</taxon>
    </lineage>
</organism>
<dbReference type="EMBL" id="JAHQIW010003705">
    <property type="protein sequence ID" value="KAJ1359787.1"/>
    <property type="molecule type" value="Genomic_DNA"/>
</dbReference>
<keyword evidence="2" id="KW-1185">Reference proteome</keyword>